<dbReference type="PROSITE" id="PS51456">
    <property type="entry name" value="MYOSIN_MOTOR"/>
    <property type="match status" value="1"/>
</dbReference>
<proteinExistence type="inferred from homology"/>
<dbReference type="PANTHER" id="PTHR46256">
    <property type="entry name" value="AGAP011099-PA"/>
    <property type="match status" value="1"/>
</dbReference>
<dbReference type="GO" id="GO:0016459">
    <property type="term" value="C:myosin complex"/>
    <property type="evidence" value="ECO:0007669"/>
    <property type="project" value="UniProtKB-KW"/>
</dbReference>
<accession>A0AAV8W441</accession>
<evidence type="ECO:0000256" key="5">
    <source>
        <dbReference type="ARBA" id="ARBA00022741"/>
    </source>
</evidence>
<evidence type="ECO:0000256" key="8">
    <source>
        <dbReference type="ARBA" id="ARBA00023175"/>
    </source>
</evidence>
<dbReference type="Gene3D" id="6.20.240.20">
    <property type="match status" value="1"/>
</dbReference>
<dbReference type="GO" id="GO:0042995">
    <property type="term" value="C:cell projection"/>
    <property type="evidence" value="ECO:0007669"/>
    <property type="project" value="UniProtKB-SubCell"/>
</dbReference>
<evidence type="ECO:0000256" key="2">
    <source>
        <dbReference type="ARBA" id="ARBA00004316"/>
    </source>
</evidence>
<dbReference type="GO" id="GO:0003779">
    <property type="term" value="F:actin binding"/>
    <property type="evidence" value="ECO:0007669"/>
    <property type="project" value="UniProtKB-KW"/>
</dbReference>
<keyword evidence="11" id="KW-0009">Actin-binding</keyword>
<keyword evidence="9" id="KW-0206">Cytoskeleton</keyword>
<feature type="compositionally biased region" description="Polar residues" evidence="12">
    <location>
        <begin position="1"/>
        <end position="13"/>
    </location>
</feature>
<evidence type="ECO:0000256" key="10">
    <source>
        <dbReference type="ARBA" id="ARBA00023273"/>
    </source>
</evidence>
<feature type="domain" description="Myosin motor" evidence="13">
    <location>
        <begin position="1"/>
        <end position="530"/>
    </location>
</feature>
<evidence type="ECO:0000313" key="14">
    <source>
        <dbReference type="EMBL" id="KAJ8920810.1"/>
    </source>
</evidence>
<keyword evidence="5" id="KW-0547">Nucleotide-binding</keyword>
<gene>
    <name evidence="14" type="ORF">NQ315_004951</name>
</gene>
<dbReference type="GO" id="GO:0030832">
    <property type="term" value="P:regulation of actin filament length"/>
    <property type="evidence" value="ECO:0007669"/>
    <property type="project" value="TreeGrafter"/>
</dbReference>
<reference evidence="14 15" key="1">
    <citation type="journal article" date="2023" name="Insect Mol. Biol.">
        <title>Genome sequencing provides insights into the evolution of gene families encoding plant cell wall-degrading enzymes in longhorned beetles.</title>
        <authorList>
            <person name="Shin N.R."/>
            <person name="Okamura Y."/>
            <person name="Kirsch R."/>
            <person name="Pauchet Y."/>
        </authorList>
    </citation>
    <scope>NUCLEOTIDE SEQUENCE [LARGE SCALE GENOMIC DNA]</scope>
    <source>
        <strain evidence="14">EAD_L_NR</strain>
    </source>
</reference>
<sequence length="534" mass="62210">MLTNLLEGSTESPTDIPFRDPEELVRKPNRGLLTRDVPLDQPSRYLESPYVLGSKQAPPLSQSNFHFIYYIYDGLVAANLAEKYKLNTKRGYLYLKLNEAPETTQPKNDIQTNINKFHRIVQYLEELQFSGDEMCTIYSVIAAILNLGEVRFHEDESGFAETENNEPLSNFSELLEVEEKKIAWALTNYCLVDGGKAVRKRNTCEEAKDSRDVLANTLYTRLVDYIVSIINKKLSLGKQIFGGKYYIKILDYPGFECFKQNHLSQLFVNCFNEQLHYHFLQRVFAWETMDIKNEGVKFVPISYYNNKAVLNELLSKPEDVLSIIDDASRKGHGGRYITNNIQNLEKTKVIASDTSEFSVNHYTGRVFYSTRNMPGQNRDFLSPELIDTMRTSENYAIRMFFTNKLDKTGNLCISLDEARKSKYGFIKKILRGGLSQYKKELVRQQLRALTIVETAKARKRGFPHRIPFPEFLRRYRFLAFDFNENVEPSRDNCRLLMVRLKMEGWALGKTKIFLKYYNEEYLSRLYETQVKKNH</sequence>
<comment type="caution">
    <text evidence="11">Lacks conserved residue(s) required for the propagation of feature annotation.</text>
</comment>
<name>A0AAV8W441_9CUCU</name>
<dbReference type="EMBL" id="JANEYG010000013">
    <property type="protein sequence ID" value="KAJ8920810.1"/>
    <property type="molecule type" value="Genomic_DNA"/>
</dbReference>
<dbReference type="Gene3D" id="1.10.10.820">
    <property type="match status" value="1"/>
</dbReference>
<dbReference type="Gene3D" id="1.20.58.530">
    <property type="match status" value="1"/>
</dbReference>
<dbReference type="GO" id="GO:0000146">
    <property type="term" value="F:microfilament motor activity"/>
    <property type="evidence" value="ECO:0007669"/>
    <property type="project" value="TreeGrafter"/>
</dbReference>
<dbReference type="PANTHER" id="PTHR46256:SF2">
    <property type="entry name" value="NEITHER INACTIVATION NOR AFTERPOTENTIAL PROTEIN C"/>
    <property type="match status" value="1"/>
</dbReference>
<dbReference type="InterPro" id="IPR027417">
    <property type="entry name" value="P-loop_NTPase"/>
</dbReference>
<evidence type="ECO:0000313" key="15">
    <source>
        <dbReference type="Proteomes" id="UP001159042"/>
    </source>
</evidence>
<comment type="similarity">
    <text evidence="11">Belongs to the TRAFAC class myosin-kinesin ATPase superfamily. Myosin family.</text>
</comment>
<evidence type="ECO:0000256" key="11">
    <source>
        <dbReference type="PROSITE-ProRule" id="PRU00782"/>
    </source>
</evidence>
<dbReference type="SMART" id="SM00242">
    <property type="entry name" value="MYSc"/>
    <property type="match status" value="1"/>
</dbReference>
<feature type="region of interest" description="Disordered" evidence="12">
    <location>
        <begin position="1"/>
        <end position="21"/>
    </location>
</feature>
<evidence type="ECO:0000259" key="13">
    <source>
        <dbReference type="PROSITE" id="PS51456"/>
    </source>
</evidence>
<evidence type="ECO:0000256" key="1">
    <source>
        <dbReference type="ARBA" id="ARBA00004245"/>
    </source>
</evidence>
<evidence type="ECO:0000256" key="9">
    <source>
        <dbReference type="ARBA" id="ARBA00023212"/>
    </source>
</evidence>
<keyword evidence="15" id="KW-1185">Reference proteome</keyword>
<evidence type="ECO:0000256" key="7">
    <source>
        <dbReference type="ARBA" id="ARBA00023123"/>
    </source>
</evidence>
<organism evidence="14 15">
    <name type="scientific">Exocentrus adspersus</name>
    <dbReference type="NCBI Taxonomy" id="1586481"/>
    <lineage>
        <taxon>Eukaryota</taxon>
        <taxon>Metazoa</taxon>
        <taxon>Ecdysozoa</taxon>
        <taxon>Arthropoda</taxon>
        <taxon>Hexapoda</taxon>
        <taxon>Insecta</taxon>
        <taxon>Pterygota</taxon>
        <taxon>Neoptera</taxon>
        <taxon>Endopterygota</taxon>
        <taxon>Coleoptera</taxon>
        <taxon>Polyphaga</taxon>
        <taxon>Cucujiformia</taxon>
        <taxon>Chrysomeloidea</taxon>
        <taxon>Cerambycidae</taxon>
        <taxon>Lamiinae</taxon>
        <taxon>Acanthocinini</taxon>
        <taxon>Exocentrus</taxon>
    </lineage>
</organism>
<dbReference type="Gene3D" id="1.20.120.720">
    <property type="entry name" value="Myosin VI head, motor domain, U50 subdomain"/>
    <property type="match status" value="1"/>
</dbReference>
<evidence type="ECO:0000256" key="3">
    <source>
        <dbReference type="ARBA" id="ARBA00022490"/>
    </source>
</evidence>
<comment type="subcellular location">
    <subcellularLocation>
        <location evidence="2">Cell projection</location>
    </subcellularLocation>
    <subcellularLocation>
        <location evidence="1">Cytoplasm</location>
        <location evidence="1">Cytoskeleton</location>
    </subcellularLocation>
</comment>
<keyword evidence="7 11" id="KW-0518">Myosin</keyword>
<dbReference type="Proteomes" id="UP001159042">
    <property type="component" value="Unassembled WGS sequence"/>
</dbReference>
<dbReference type="GO" id="GO:0004674">
    <property type="term" value="F:protein serine/threonine kinase activity"/>
    <property type="evidence" value="ECO:0007669"/>
    <property type="project" value="TreeGrafter"/>
</dbReference>
<dbReference type="SUPFAM" id="SSF52540">
    <property type="entry name" value="P-loop containing nucleoside triphosphate hydrolases"/>
    <property type="match status" value="1"/>
</dbReference>
<dbReference type="InterPro" id="IPR052409">
    <property type="entry name" value="Myosin-III_kinase_activity"/>
</dbReference>
<evidence type="ECO:0000256" key="4">
    <source>
        <dbReference type="ARBA" id="ARBA00022737"/>
    </source>
</evidence>
<dbReference type="InterPro" id="IPR036961">
    <property type="entry name" value="Kinesin_motor_dom_sf"/>
</dbReference>
<keyword evidence="10" id="KW-0966">Cell projection</keyword>
<dbReference type="GO" id="GO:0005524">
    <property type="term" value="F:ATP binding"/>
    <property type="evidence" value="ECO:0007669"/>
    <property type="project" value="UniProtKB-KW"/>
</dbReference>
<dbReference type="Gene3D" id="3.40.850.10">
    <property type="entry name" value="Kinesin motor domain"/>
    <property type="match status" value="1"/>
</dbReference>
<evidence type="ECO:0000256" key="12">
    <source>
        <dbReference type="SAM" id="MobiDB-lite"/>
    </source>
</evidence>
<evidence type="ECO:0000256" key="6">
    <source>
        <dbReference type="ARBA" id="ARBA00022840"/>
    </source>
</evidence>
<keyword evidence="8" id="KW-0505">Motor protein</keyword>
<dbReference type="AlphaFoldDB" id="A0AAV8W441"/>
<keyword evidence="3" id="KW-0963">Cytoplasm</keyword>
<keyword evidence="4" id="KW-0677">Repeat</keyword>
<comment type="caution">
    <text evidence="14">The sequence shown here is derived from an EMBL/GenBank/DDBJ whole genome shotgun (WGS) entry which is preliminary data.</text>
</comment>
<dbReference type="InterPro" id="IPR001609">
    <property type="entry name" value="Myosin_head_motor_dom-like"/>
</dbReference>
<keyword evidence="6" id="KW-0067">ATP-binding</keyword>
<dbReference type="Pfam" id="PF00063">
    <property type="entry name" value="Myosin_head"/>
    <property type="match status" value="2"/>
</dbReference>
<protein>
    <recommendedName>
        <fullName evidence="13">Myosin motor domain-containing protein</fullName>
    </recommendedName>
</protein>